<sequence>MMNTGEIQCPTCFEWFEIALPELGRGEIVELDYDCEICCRPMLVIVDESGARAQSLSDL</sequence>
<dbReference type="InterPro" id="IPR025990">
    <property type="entry name" value="zinc_ribbon_bacterial"/>
</dbReference>
<dbReference type="EMBL" id="MQWA01000001">
    <property type="protein sequence ID" value="PQJ30198.1"/>
    <property type="molecule type" value="Genomic_DNA"/>
</dbReference>
<name>A0A2S7U5C5_9BACT</name>
<accession>A0A2S7U5C5</accession>
<dbReference type="Pfam" id="PF14255">
    <property type="entry name" value="Zn_ribbon_21"/>
    <property type="match status" value="1"/>
</dbReference>
<reference evidence="1 2" key="1">
    <citation type="submission" date="2016-12" db="EMBL/GenBank/DDBJ databases">
        <title>Study of bacterial adaptation to deep sea.</title>
        <authorList>
            <person name="Song J."/>
            <person name="Yoshizawa S."/>
            <person name="Kogure K."/>
        </authorList>
    </citation>
    <scope>NUCLEOTIDE SEQUENCE [LARGE SCALE GENOMIC DNA]</scope>
    <source>
        <strain evidence="1 2">SAORIC-165</strain>
    </source>
</reference>
<gene>
    <name evidence="1" type="ORF">BSZ32_00315</name>
</gene>
<evidence type="ECO:0008006" key="3">
    <source>
        <dbReference type="Google" id="ProtNLM"/>
    </source>
</evidence>
<evidence type="ECO:0000313" key="1">
    <source>
        <dbReference type="EMBL" id="PQJ30198.1"/>
    </source>
</evidence>
<dbReference type="AlphaFoldDB" id="A0A2S7U5C5"/>
<protein>
    <recommendedName>
        <fullName evidence="3">CPXCG motif-containing cysteine-rich protein</fullName>
    </recommendedName>
</protein>
<dbReference type="OrthoDB" id="9814566at2"/>
<organism evidence="1 2">
    <name type="scientific">Rubritalea profundi</name>
    <dbReference type="NCBI Taxonomy" id="1658618"/>
    <lineage>
        <taxon>Bacteria</taxon>
        <taxon>Pseudomonadati</taxon>
        <taxon>Verrucomicrobiota</taxon>
        <taxon>Verrucomicrobiia</taxon>
        <taxon>Verrucomicrobiales</taxon>
        <taxon>Rubritaleaceae</taxon>
        <taxon>Rubritalea</taxon>
    </lineage>
</organism>
<evidence type="ECO:0000313" key="2">
    <source>
        <dbReference type="Proteomes" id="UP000239907"/>
    </source>
</evidence>
<proteinExistence type="predicted"/>
<comment type="caution">
    <text evidence="1">The sequence shown here is derived from an EMBL/GenBank/DDBJ whole genome shotgun (WGS) entry which is preliminary data.</text>
</comment>
<dbReference type="Proteomes" id="UP000239907">
    <property type="component" value="Unassembled WGS sequence"/>
</dbReference>
<keyword evidence="2" id="KW-1185">Reference proteome</keyword>